<proteinExistence type="predicted"/>
<dbReference type="Proteomes" id="UP001519667">
    <property type="component" value="Unassembled WGS sequence"/>
</dbReference>
<dbReference type="RefSeq" id="WP_215374988.1">
    <property type="nucleotide sequence ID" value="NZ_JAGTIS010000006.1"/>
</dbReference>
<accession>A0ABS5XH59</accession>
<dbReference type="EMBL" id="JAGTIS010000006">
    <property type="protein sequence ID" value="MBT8767020.1"/>
    <property type="molecule type" value="Genomic_DNA"/>
</dbReference>
<dbReference type="InterPro" id="IPR010982">
    <property type="entry name" value="Lambda_DNA-bd_dom_sf"/>
</dbReference>
<keyword evidence="3" id="KW-1185">Reference proteome</keyword>
<protein>
    <submittedName>
        <fullName evidence="2">Helix-turn-helix domain-containing protein</fullName>
    </submittedName>
</protein>
<evidence type="ECO:0000313" key="3">
    <source>
        <dbReference type="Proteomes" id="UP001519667"/>
    </source>
</evidence>
<evidence type="ECO:0000259" key="1">
    <source>
        <dbReference type="Pfam" id="PF13443"/>
    </source>
</evidence>
<dbReference type="Pfam" id="PF13443">
    <property type="entry name" value="HTH_26"/>
    <property type="match status" value="1"/>
</dbReference>
<dbReference type="InterPro" id="IPR001387">
    <property type="entry name" value="Cro/C1-type_HTH"/>
</dbReference>
<feature type="domain" description="HTH cro/C1-type" evidence="1">
    <location>
        <begin position="19"/>
        <end position="75"/>
    </location>
</feature>
<dbReference type="SUPFAM" id="SSF47413">
    <property type="entry name" value="lambda repressor-like DNA-binding domains"/>
    <property type="match status" value="1"/>
</dbReference>
<organism evidence="2 3">
    <name type="scientific">Metapseudomonas boanensis</name>
    <dbReference type="NCBI Taxonomy" id="2822138"/>
    <lineage>
        <taxon>Bacteria</taxon>
        <taxon>Pseudomonadati</taxon>
        <taxon>Pseudomonadota</taxon>
        <taxon>Gammaproteobacteria</taxon>
        <taxon>Pseudomonadales</taxon>
        <taxon>Pseudomonadaceae</taxon>
        <taxon>Metapseudomonas</taxon>
    </lineage>
</organism>
<name>A0ABS5XH59_9GAMM</name>
<sequence length="250" mass="28974">MHPKNLDGATDETLLLAELKRLLKDRNIRYCDIAEQLNVSETTIKRKLTGHGLSVAMLESVCSIAGVRLIDLAELAARRSDTKIHALSIEQEQGLADAPFTAFIFLLLRYDWTPREIQQEFELDEPGIFLHLRRLEKLRLLDLFPGNRVRLLTVRHPEWIPGGPLRRAVDDAMRRHFETMDFHDPQSLWQLETVKLSRGSIDQLRQMMASLSQRMRELATDDRSLPAGQTDWYSMLYVARLTDPRIFWAK</sequence>
<reference evidence="2 3" key="1">
    <citation type="submission" date="2021-04" db="EMBL/GenBank/DDBJ databases">
        <title>Pseudomonas boanensis sp. nov., a bacterium isolated from river water used for household purposes in Boane District, Mozambique.</title>
        <authorList>
            <person name="Nicklasson M."/>
            <person name="Martin-Rodriguez A.J."/>
            <person name="Thorell K."/>
            <person name="Neves L."/>
            <person name="Mussagy A."/>
            <person name="Rydberg H.A."/>
            <person name="Hernroth B."/>
            <person name="Svensson-Stadler L."/>
            <person name="Sjoling A."/>
        </authorList>
    </citation>
    <scope>NUCLEOTIDE SEQUENCE [LARGE SCALE GENOMIC DNA]</scope>
    <source>
        <strain evidence="2 3">DB1</strain>
    </source>
</reference>
<evidence type="ECO:0000313" key="2">
    <source>
        <dbReference type="EMBL" id="MBT8767020.1"/>
    </source>
</evidence>
<comment type="caution">
    <text evidence="2">The sequence shown here is derived from an EMBL/GenBank/DDBJ whole genome shotgun (WGS) entry which is preliminary data.</text>
</comment>
<gene>
    <name evidence="2" type="ORF">J7302_12930</name>
</gene>